<comment type="subcellular location">
    <subcellularLocation>
        <location evidence="1">Membrane</location>
        <topology evidence="1">Single-pass type I membrane protein</topology>
    </subcellularLocation>
</comment>
<reference evidence="12" key="1">
    <citation type="journal article" date="2019" name="Toxins">
        <title>Detection of Abrin-Like and Prepropulchellin-Like Toxin Genes and Transcripts Using Whole Genome Sequencing and Full-Length Transcript Sequencing of Abrus precatorius.</title>
        <authorList>
            <person name="Hovde B.T."/>
            <person name="Daligault H.E."/>
            <person name="Hanschen E.R."/>
            <person name="Kunde Y.A."/>
            <person name="Johnson M.B."/>
            <person name="Starkenburg S.R."/>
            <person name="Johnson S.L."/>
        </authorList>
    </citation>
    <scope>NUCLEOTIDE SEQUENCE [LARGE SCALE GENOMIC DNA]</scope>
</reference>
<keyword evidence="8 11" id="KW-0472">Membrane</keyword>
<keyword evidence="6" id="KW-0677">Repeat</keyword>
<keyword evidence="9" id="KW-0675">Receptor</keyword>
<evidence type="ECO:0000256" key="3">
    <source>
        <dbReference type="ARBA" id="ARBA00022614"/>
    </source>
</evidence>
<dbReference type="InterPro" id="IPR032675">
    <property type="entry name" value="LRR_dom_sf"/>
</dbReference>
<keyword evidence="10" id="KW-0325">Glycoprotein</keyword>
<evidence type="ECO:0000256" key="9">
    <source>
        <dbReference type="ARBA" id="ARBA00023170"/>
    </source>
</evidence>
<evidence type="ECO:0000256" key="1">
    <source>
        <dbReference type="ARBA" id="ARBA00004479"/>
    </source>
</evidence>
<name>A0A8B8K7L5_ABRPR</name>
<dbReference type="SUPFAM" id="SSF52058">
    <property type="entry name" value="L domain-like"/>
    <property type="match status" value="1"/>
</dbReference>
<evidence type="ECO:0000256" key="7">
    <source>
        <dbReference type="ARBA" id="ARBA00022989"/>
    </source>
</evidence>
<dbReference type="GeneID" id="113853549"/>
<evidence type="ECO:0000256" key="2">
    <source>
        <dbReference type="ARBA" id="ARBA00009592"/>
    </source>
</evidence>
<dbReference type="Pfam" id="PF00560">
    <property type="entry name" value="LRR_1"/>
    <property type="match status" value="5"/>
</dbReference>
<dbReference type="OrthoDB" id="8731593at2759"/>
<sequence>MFSGSISSFCASSPVALSYLDLSSNLLEGPLSDCWGKFKYLQVLDLAKNNLSGEIPKSFGTLPDIETMHLNNNKFFGTLPEWIGNSLHRLIVLRLRANKFQGNIPTSLCNILSLQVLDLSNNNITGEIPQCLGHINALSKIKFPRKDFFYVSVVPYSIEDTDKTNMFMDKAILVWKGENREYGKILGLTTIIDLSYNHLTGEIPQSITTLVALASLNLSGNNLTGFIPNNIGHIEMLESLDLSKNHLYGSMPSSFSKLNFLSYMNLSCNNLSGKIPISTQLQSFNASTYVGNNGLCGLPLTNRCPGDAISPSGSTFKHDTNVGEDQLITFGFYISVVFGFIVGFWGVCGTLLIKSSWRYAYFQFFNNINDWIYVTLVVFIARMKRRFQIQD</sequence>
<dbReference type="AlphaFoldDB" id="A0A8B8K7L5"/>
<gene>
    <name evidence="13" type="primary">LOC113853549</name>
</gene>
<dbReference type="Proteomes" id="UP000694853">
    <property type="component" value="Unplaced"/>
</dbReference>
<keyword evidence="4 11" id="KW-0812">Transmembrane</keyword>
<dbReference type="FunFam" id="3.80.10.10:FF:000413">
    <property type="entry name" value="Inactive leucine-rich repeat receptor-like protein kinase"/>
    <property type="match status" value="1"/>
</dbReference>
<dbReference type="PANTHER" id="PTHR48063:SF98">
    <property type="entry name" value="LRR RECEPTOR-LIKE SERINE_THREONINE-PROTEIN KINASE FLS2"/>
    <property type="match status" value="1"/>
</dbReference>
<dbReference type="PROSITE" id="PS51450">
    <property type="entry name" value="LRR"/>
    <property type="match status" value="1"/>
</dbReference>
<keyword evidence="5" id="KW-0732">Signal</keyword>
<dbReference type="Pfam" id="PF13855">
    <property type="entry name" value="LRR_8"/>
    <property type="match status" value="1"/>
</dbReference>
<keyword evidence="3" id="KW-0433">Leucine-rich repeat</keyword>
<proteinExistence type="inferred from homology"/>
<feature type="transmembrane region" description="Helical" evidence="11">
    <location>
        <begin position="327"/>
        <end position="353"/>
    </location>
</feature>
<dbReference type="GO" id="GO:0016020">
    <property type="term" value="C:membrane"/>
    <property type="evidence" value="ECO:0007669"/>
    <property type="project" value="UniProtKB-SubCell"/>
</dbReference>
<dbReference type="PRINTS" id="PR00019">
    <property type="entry name" value="LEURICHRPT"/>
</dbReference>
<evidence type="ECO:0000256" key="10">
    <source>
        <dbReference type="ARBA" id="ARBA00023180"/>
    </source>
</evidence>
<keyword evidence="7 11" id="KW-1133">Transmembrane helix</keyword>
<dbReference type="RefSeq" id="XP_027339767.1">
    <property type="nucleotide sequence ID" value="XM_027483966.1"/>
</dbReference>
<evidence type="ECO:0000256" key="5">
    <source>
        <dbReference type="ARBA" id="ARBA00022729"/>
    </source>
</evidence>
<comment type="similarity">
    <text evidence="2">Belongs to the RLP family.</text>
</comment>
<dbReference type="KEGG" id="aprc:113853549"/>
<keyword evidence="12" id="KW-1185">Reference proteome</keyword>
<reference evidence="13" key="2">
    <citation type="submission" date="2025-08" db="UniProtKB">
        <authorList>
            <consortium name="RefSeq"/>
        </authorList>
    </citation>
    <scope>IDENTIFICATION</scope>
    <source>
        <tissue evidence="13">Young leaves</tissue>
    </source>
</reference>
<feature type="transmembrane region" description="Helical" evidence="11">
    <location>
        <begin position="359"/>
        <end position="381"/>
    </location>
</feature>
<evidence type="ECO:0000256" key="8">
    <source>
        <dbReference type="ARBA" id="ARBA00023136"/>
    </source>
</evidence>
<evidence type="ECO:0000256" key="11">
    <source>
        <dbReference type="SAM" id="Phobius"/>
    </source>
</evidence>
<accession>A0A8B8K7L5</accession>
<organism evidence="12 13">
    <name type="scientific">Abrus precatorius</name>
    <name type="common">Indian licorice</name>
    <name type="synonym">Glycine abrus</name>
    <dbReference type="NCBI Taxonomy" id="3816"/>
    <lineage>
        <taxon>Eukaryota</taxon>
        <taxon>Viridiplantae</taxon>
        <taxon>Streptophyta</taxon>
        <taxon>Embryophyta</taxon>
        <taxon>Tracheophyta</taxon>
        <taxon>Spermatophyta</taxon>
        <taxon>Magnoliopsida</taxon>
        <taxon>eudicotyledons</taxon>
        <taxon>Gunneridae</taxon>
        <taxon>Pentapetalae</taxon>
        <taxon>rosids</taxon>
        <taxon>fabids</taxon>
        <taxon>Fabales</taxon>
        <taxon>Fabaceae</taxon>
        <taxon>Papilionoideae</taxon>
        <taxon>50 kb inversion clade</taxon>
        <taxon>NPAAA clade</taxon>
        <taxon>indigoferoid/millettioid clade</taxon>
        <taxon>Abreae</taxon>
        <taxon>Abrus</taxon>
    </lineage>
</organism>
<dbReference type="FunFam" id="3.80.10.10:FF:000111">
    <property type="entry name" value="LRR receptor-like serine/threonine-protein kinase ERECTA"/>
    <property type="match status" value="1"/>
</dbReference>
<dbReference type="PANTHER" id="PTHR48063">
    <property type="entry name" value="LRR RECEPTOR-LIKE KINASE"/>
    <property type="match status" value="1"/>
</dbReference>
<evidence type="ECO:0000256" key="4">
    <source>
        <dbReference type="ARBA" id="ARBA00022692"/>
    </source>
</evidence>
<evidence type="ECO:0000313" key="12">
    <source>
        <dbReference type="Proteomes" id="UP000694853"/>
    </source>
</evidence>
<evidence type="ECO:0000256" key="6">
    <source>
        <dbReference type="ARBA" id="ARBA00022737"/>
    </source>
</evidence>
<protein>
    <submittedName>
        <fullName evidence="13">Receptor-like protein EIX2</fullName>
    </submittedName>
</protein>
<dbReference type="InterPro" id="IPR046956">
    <property type="entry name" value="RLP23-like"/>
</dbReference>
<dbReference type="InterPro" id="IPR001611">
    <property type="entry name" value="Leu-rich_rpt"/>
</dbReference>
<evidence type="ECO:0000313" key="13">
    <source>
        <dbReference type="RefSeq" id="XP_027339767.1"/>
    </source>
</evidence>
<dbReference type="Gene3D" id="3.80.10.10">
    <property type="entry name" value="Ribonuclease Inhibitor"/>
    <property type="match status" value="1"/>
</dbReference>